<dbReference type="EMBL" id="GECU01033727">
    <property type="protein sequence ID" value="JAS73979.1"/>
    <property type="molecule type" value="Transcribed_RNA"/>
</dbReference>
<name>A0A1B6HH48_9HEMI</name>
<proteinExistence type="predicted"/>
<gene>
    <name evidence="2" type="ORF">g.14161</name>
</gene>
<feature type="compositionally biased region" description="Polar residues" evidence="1">
    <location>
        <begin position="70"/>
        <end position="101"/>
    </location>
</feature>
<accession>A0A1B6HH48</accession>
<feature type="compositionally biased region" description="Polar residues" evidence="1">
    <location>
        <begin position="36"/>
        <end position="45"/>
    </location>
</feature>
<evidence type="ECO:0000313" key="2">
    <source>
        <dbReference type="EMBL" id="JAS73979.1"/>
    </source>
</evidence>
<protein>
    <submittedName>
        <fullName evidence="2">Uncharacterized protein</fullName>
    </submittedName>
</protein>
<feature type="non-terminal residue" evidence="2">
    <location>
        <position position="1"/>
    </location>
</feature>
<feature type="region of interest" description="Disordered" evidence="1">
    <location>
        <begin position="1"/>
        <end position="154"/>
    </location>
</feature>
<sequence>SKAKKESPTNQSPPTLSECEVPLSRKSKTKSKTTTPAKLSQTSILECDKSSTLEPILTSSSSLHEREMSPTRSSKQNTTKVSPCKQPPTNSFNSTSRQHPTLNECDVSSTTTVKSKAKKESPTNQSPPTLSECEVPLSRKSKTKSKTTTPAKLSQTSILECDKSSTLQRIFNIIF</sequence>
<dbReference type="AlphaFoldDB" id="A0A1B6HH48"/>
<reference evidence="2" key="1">
    <citation type="submission" date="2015-11" db="EMBL/GenBank/DDBJ databases">
        <title>De novo transcriptome assembly of four potential Pierce s Disease insect vectors from Arizona vineyards.</title>
        <authorList>
            <person name="Tassone E.E."/>
        </authorList>
    </citation>
    <scope>NUCLEOTIDE SEQUENCE</scope>
</reference>
<organism evidence="2">
    <name type="scientific">Homalodisca liturata</name>
    <dbReference type="NCBI Taxonomy" id="320908"/>
    <lineage>
        <taxon>Eukaryota</taxon>
        <taxon>Metazoa</taxon>
        <taxon>Ecdysozoa</taxon>
        <taxon>Arthropoda</taxon>
        <taxon>Hexapoda</taxon>
        <taxon>Insecta</taxon>
        <taxon>Pterygota</taxon>
        <taxon>Neoptera</taxon>
        <taxon>Paraneoptera</taxon>
        <taxon>Hemiptera</taxon>
        <taxon>Auchenorrhyncha</taxon>
        <taxon>Membracoidea</taxon>
        <taxon>Cicadellidae</taxon>
        <taxon>Cicadellinae</taxon>
        <taxon>Proconiini</taxon>
        <taxon>Homalodisca</taxon>
    </lineage>
</organism>
<evidence type="ECO:0000256" key="1">
    <source>
        <dbReference type="SAM" id="MobiDB-lite"/>
    </source>
</evidence>
<feature type="compositionally biased region" description="Polar residues" evidence="1">
    <location>
        <begin position="52"/>
        <end position="62"/>
    </location>
</feature>